<organism evidence="1 2">
    <name type="scientific">Cylicocyclus nassatus</name>
    <name type="common">Nematode worm</name>
    <dbReference type="NCBI Taxonomy" id="53992"/>
    <lineage>
        <taxon>Eukaryota</taxon>
        <taxon>Metazoa</taxon>
        <taxon>Ecdysozoa</taxon>
        <taxon>Nematoda</taxon>
        <taxon>Chromadorea</taxon>
        <taxon>Rhabditida</taxon>
        <taxon>Rhabditina</taxon>
        <taxon>Rhabditomorpha</taxon>
        <taxon>Strongyloidea</taxon>
        <taxon>Strongylidae</taxon>
        <taxon>Cylicocyclus</taxon>
    </lineage>
</organism>
<comment type="caution">
    <text evidence="1">The sequence shown here is derived from an EMBL/GenBank/DDBJ whole genome shotgun (WGS) entry which is preliminary data.</text>
</comment>
<evidence type="ECO:0000313" key="1">
    <source>
        <dbReference type="EMBL" id="CAJ0608077.1"/>
    </source>
</evidence>
<name>A0AA36MG51_CYLNA</name>
<accession>A0AA36MG51</accession>
<proteinExistence type="predicted"/>
<dbReference type="Proteomes" id="UP001176961">
    <property type="component" value="Unassembled WGS sequence"/>
</dbReference>
<reference evidence="1" key="1">
    <citation type="submission" date="2023-07" db="EMBL/GenBank/DDBJ databases">
        <authorList>
            <consortium name="CYATHOMIX"/>
        </authorList>
    </citation>
    <scope>NUCLEOTIDE SEQUENCE</scope>
    <source>
        <strain evidence="1">N/A</strain>
    </source>
</reference>
<dbReference type="AlphaFoldDB" id="A0AA36MG51"/>
<gene>
    <name evidence="1" type="ORF">CYNAS_LOCUS20060</name>
</gene>
<dbReference type="EMBL" id="CATQJL010000316">
    <property type="protein sequence ID" value="CAJ0608077.1"/>
    <property type="molecule type" value="Genomic_DNA"/>
</dbReference>
<protein>
    <submittedName>
        <fullName evidence="1">Uncharacterized protein</fullName>
    </submittedName>
</protein>
<keyword evidence="2" id="KW-1185">Reference proteome</keyword>
<evidence type="ECO:0000313" key="2">
    <source>
        <dbReference type="Proteomes" id="UP001176961"/>
    </source>
</evidence>
<sequence length="69" mass="8503">MRPESIERTTSLGFGWYTRKLHWNWIDHDELPFSDQKLYIKLQSFTNIFFCLPRIFRDWELCCCQSQLL</sequence>